<dbReference type="AlphaFoldDB" id="A0A811K649"/>
<feature type="domain" description="Centrosomal protein CEP104 N-terminal" evidence="3">
    <location>
        <begin position="219"/>
        <end position="340"/>
    </location>
</feature>
<gene>
    <name evidence="4" type="ORF">BOKJ2_LOCUS3724</name>
</gene>
<dbReference type="GO" id="GO:0005929">
    <property type="term" value="C:cilium"/>
    <property type="evidence" value="ECO:0007669"/>
    <property type="project" value="TreeGrafter"/>
</dbReference>
<dbReference type="InterPro" id="IPR048739">
    <property type="entry name" value="CEP104_N"/>
</dbReference>
<organism evidence="4 5">
    <name type="scientific">Bursaphelenchus okinawaensis</name>
    <dbReference type="NCBI Taxonomy" id="465554"/>
    <lineage>
        <taxon>Eukaryota</taxon>
        <taxon>Metazoa</taxon>
        <taxon>Ecdysozoa</taxon>
        <taxon>Nematoda</taxon>
        <taxon>Chromadorea</taxon>
        <taxon>Rhabditida</taxon>
        <taxon>Tylenchina</taxon>
        <taxon>Tylenchomorpha</taxon>
        <taxon>Aphelenchoidea</taxon>
        <taxon>Aphelenchoididae</taxon>
        <taxon>Bursaphelenchus</taxon>
    </lineage>
</organism>
<feature type="compositionally biased region" description="Basic and acidic residues" evidence="2">
    <location>
        <begin position="77"/>
        <end position="86"/>
    </location>
</feature>
<accession>A0A811K649</accession>
<protein>
    <recommendedName>
        <fullName evidence="3">Centrosomal protein CEP104 N-terminal domain-containing protein</fullName>
    </recommendedName>
</protein>
<dbReference type="Pfam" id="PF21038">
    <property type="entry name" value="CEP104_N"/>
    <property type="match status" value="1"/>
</dbReference>
<evidence type="ECO:0000313" key="4">
    <source>
        <dbReference type="EMBL" id="CAD5211498.1"/>
    </source>
</evidence>
<feature type="coiled-coil region" evidence="1">
    <location>
        <begin position="443"/>
        <end position="470"/>
    </location>
</feature>
<keyword evidence="1" id="KW-0175">Coiled coil</keyword>
<evidence type="ECO:0000256" key="1">
    <source>
        <dbReference type="SAM" id="Coils"/>
    </source>
</evidence>
<sequence>MANNANGVTSRVRTAGPTEVAEPTNPVPQNNDPYAVADENVADEALQPPVPVEVPQADGALLTTKPMTDVVPPVIQNRDRNVETRRSQTRLSQNVASRQQNRTPSVRSRQLTVRSQSQASQRQPTRTSQSRASRTSRSSRSGTSRSVSRTSTAQSSISTGSRLSATTTESSSSSGRSESYSRTGLTTASSGVRLLDWVPLLVGNESPQYFSEGIQHLEGWISEPKAEYPIEILLGLEYISNVYKVEIKIVDHLVPEKIEVRVGRSGQLDRNMTYKTAREAEYELKGTVTFEKPTSKNVEEETKTIFVDYEAQYVWLTLFEPLRNRLNKTNQVRIGSLALYGYPLDKTKYSPYRAPSNNRRQDLRTRDSGSSFISLVSLTNSNRSNRSSRSNATRSVENFNGFRSYGDNLASDPLVSLRVAKNVLGKRMENVQRRGLDVQATVIKRAIELLNDYEKQMLTMKQQMSTAMTERNYDEAKKQFLAMIDVRDLAFRVVHLDLLLGKQELRALGVTSTWSEDK</sequence>
<name>A0A811K649_9BILA</name>
<evidence type="ECO:0000256" key="2">
    <source>
        <dbReference type="SAM" id="MobiDB-lite"/>
    </source>
</evidence>
<feature type="region of interest" description="Disordered" evidence="2">
    <location>
        <begin position="63"/>
        <end position="185"/>
    </location>
</feature>
<feature type="compositionally biased region" description="Polar residues" evidence="2">
    <location>
        <begin position="89"/>
        <end position="113"/>
    </location>
</feature>
<proteinExistence type="predicted"/>
<dbReference type="InterPro" id="IPR052607">
    <property type="entry name" value="CEP104-like"/>
</dbReference>
<feature type="compositionally biased region" description="Low complexity" evidence="2">
    <location>
        <begin position="114"/>
        <end position="183"/>
    </location>
</feature>
<dbReference type="PANTHER" id="PTHR13371">
    <property type="entry name" value="GLYCINE-, GLUTAMATE-, THIENYLCYCLOHEXYLPIPERIDINE-BINDING PROTEIN"/>
    <property type="match status" value="1"/>
</dbReference>
<dbReference type="PANTHER" id="PTHR13371:SF0">
    <property type="entry name" value="CENTROSOMAL PROTEIN OF 104 KDA"/>
    <property type="match status" value="1"/>
</dbReference>
<dbReference type="OrthoDB" id="66599at2759"/>
<dbReference type="EMBL" id="CAJFDH010000002">
    <property type="protein sequence ID" value="CAD5211498.1"/>
    <property type="molecule type" value="Genomic_DNA"/>
</dbReference>
<dbReference type="EMBL" id="CAJFCW020000002">
    <property type="protein sequence ID" value="CAG9093625.1"/>
    <property type="molecule type" value="Genomic_DNA"/>
</dbReference>
<reference evidence="4" key="1">
    <citation type="submission" date="2020-09" db="EMBL/GenBank/DDBJ databases">
        <authorList>
            <person name="Kikuchi T."/>
        </authorList>
    </citation>
    <scope>NUCLEOTIDE SEQUENCE</scope>
    <source>
        <strain evidence="4">SH1</strain>
    </source>
</reference>
<comment type="caution">
    <text evidence="4">The sequence shown here is derived from an EMBL/GenBank/DDBJ whole genome shotgun (WGS) entry which is preliminary data.</text>
</comment>
<evidence type="ECO:0000259" key="3">
    <source>
        <dbReference type="Pfam" id="PF21038"/>
    </source>
</evidence>
<dbReference type="Proteomes" id="UP000614601">
    <property type="component" value="Unassembled WGS sequence"/>
</dbReference>
<keyword evidence="5" id="KW-1185">Reference proteome</keyword>
<dbReference type="Proteomes" id="UP000783686">
    <property type="component" value="Unassembled WGS sequence"/>
</dbReference>
<feature type="region of interest" description="Disordered" evidence="2">
    <location>
        <begin position="1"/>
        <end position="42"/>
    </location>
</feature>
<evidence type="ECO:0000313" key="5">
    <source>
        <dbReference type="Proteomes" id="UP000614601"/>
    </source>
</evidence>
<feature type="compositionally biased region" description="Polar residues" evidence="2">
    <location>
        <begin position="1"/>
        <end position="12"/>
    </location>
</feature>